<sequence length="144" mass="15603">MCLYFERKIAMLDMAGNATGQWTFAVGREMGFTHAHRVCCRAVNGMAACAAVIADLGGAKLFAQMLRVTINTLQRVQRSPTFPHQRLRHRCGAVGGDERFLVGVALPAAVIGDTLKRCVAHPAKVAPLRHRCGLPLKSSAVVHQ</sequence>
<organism evidence="1 2">
    <name type="scientific">Candidatus Fervidibacter japonicus</name>
    <dbReference type="NCBI Taxonomy" id="2035412"/>
    <lineage>
        <taxon>Bacteria</taxon>
        <taxon>Candidatus Fervidibacterota</taxon>
        <taxon>Candidatus Fervidibacter</taxon>
    </lineage>
</organism>
<evidence type="ECO:0000313" key="1">
    <source>
        <dbReference type="EMBL" id="GBC99283.1"/>
    </source>
</evidence>
<dbReference type="EMBL" id="BEHT01000024">
    <property type="protein sequence ID" value="GBC99283.1"/>
    <property type="molecule type" value="Genomic_DNA"/>
</dbReference>
<gene>
    <name evidence="1" type="ORF">HRbin17_01805</name>
</gene>
<dbReference type="AlphaFoldDB" id="A0A2H5XDL5"/>
<name>A0A2H5XDL5_9BACT</name>
<evidence type="ECO:0000313" key="2">
    <source>
        <dbReference type="Proteomes" id="UP000236173"/>
    </source>
</evidence>
<dbReference type="Proteomes" id="UP000236173">
    <property type="component" value="Unassembled WGS sequence"/>
</dbReference>
<protein>
    <submittedName>
        <fullName evidence="1">Uncharacterized protein</fullName>
    </submittedName>
</protein>
<reference evidence="2" key="1">
    <citation type="submission" date="2017-09" db="EMBL/GenBank/DDBJ databases">
        <title>Metaegenomics of thermophilic ammonia-oxidizing enrichment culture.</title>
        <authorList>
            <person name="Kato S."/>
            <person name="Suzuki K."/>
        </authorList>
    </citation>
    <scope>NUCLEOTIDE SEQUENCE [LARGE SCALE GENOMIC DNA]</scope>
</reference>
<accession>A0A2H5XDL5</accession>
<comment type="caution">
    <text evidence="1">The sequence shown here is derived from an EMBL/GenBank/DDBJ whole genome shotgun (WGS) entry which is preliminary data.</text>
</comment>
<proteinExistence type="predicted"/>